<feature type="domain" description="D-isomer specific 2-hydroxyacid dehydrogenase NAD-binding" evidence="5">
    <location>
        <begin position="121"/>
        <end position="299"/>
    </location>
</feature>
<gene>
    <name evidence="6" type="ORF">WAX74_09545</name>
</gene>
<name>A0ABU8F6K7_9BACI</name>
<dbReference type="SUPFAM" id="SSF51735">
    <property type="entry name" value="NAD(P)-binding Rossmann-fold domains"/>
    <property type="match status" value="1"/>
</dbReference>
<dbReference type="Pfam" id="PF00389">
    <property type="entry name" value="2-Hacid_dh"/>
    <property type="match status" value="1"/>
</dbReference>
<dbReference type="PANTHER" id="PTHR10996">
    <property type="entry name" value="2-HYDROXYACID DEHYDROGENASE-RELATED"/>
    <property type="match status" value="1"/>
</dbReference>
<dbReference type="PANTHER" id="PTHR10996:SF283">
    <property type="entry name" value="GLYOXYLATE_HYDROXYPYRUVATE REDUCTASE B"/>
    <property type="match status" value="1"/>
</dbReference>
<dbReference type="Gene3D" id="3.40.50.720">
    <property type="entry name" value="NAD(P)-binding Rossmann-like Domain"/>
    <property type="match status" value="2"/>
</dbReference>
<reference evidence="6 7" key="1">
    <citation type="submission" date="2024-01" db="EMBL/GenBank/DDBJ databases">
        <title>Seven novel Bacillus-like species.</title>
        <authorList>
            <person name="Liu G."/>
        </authorList>
    </citation>
    <scope>NUCLEOTIDE SEQUENCE [LARGE SCALE GENOMIC DNA]</scope>
    <source>
        <strain evidence="6 7">FJAT-51614</strain>
    </source>
</reference>
<dbReference type="Proteomes" id="UP001364890">
    <property type="component" value="Unassembled WGS sequence"/>
</dbReference>
<dbReference type="InterPro" id="IPR050223">
    <property type="entry name" value="D-isomer_2-hydroxyacid_DH"/>
</dbReference>
<evidence type="ECO:0000256" key="3">
    <source>
        <dbReference type="RuleBase" id="RU003719"/>
    </source>
</evidence>
<dbReference type="PROSITE" id="PS00065">
    <property type="entry name" value="D_2_HYDROXYACID_DH_1"/>
    <property type="match status" value="1"/>
</dbReference>
<comment type="similarity">
    <text evidence="1 3">Belongs to the D-isomer specific 2-hydroxyacid dehydrogenase family.</text>
</comment>
<evidence type="ECO:0000259" key="5">
    <source>
        <dbReference type="Pfam" id="PF02826"/>
    </source>
</evidence>
<dbReference type="Pfam" id="PF02826">
    <property type="entry name" value="2-Hacid_dh_C"/>
    <property type="match status" value="1"/>
</dbReference>
<sequence>MLEPSEQLEVANLEKIFITRKLPDEVVNPLREKFDVKMWHSDEISMTYDEIKSQARDAHALWTVLSDKVDRPLIESLTNLKVISNLAVGYNNIDIDAAKEHGIIVTNTPGVLTETTADLAFSLLLATARRVTEAERELRAGKWKSWTPMQLTGMDVFGATLGIIGMGRIGEAVARRAKGFEMKVLYHNRSRKINAEEEFGFTYVELDALLKESDFIVVLTPLTPETKGMIGERELNLMKKTAAIINVARGGIIDEKALYNALTSNRIWAAGLDVFEVEPVPLDHPLLTLPNVTVLPHIGSASIRTRMAMMQMNADDIKAVLENKEPKNKVI</sequence>
<dbReference type="SUPFAM" id="SSF52283">
    <property type="entry name" value="Formate/glycerate dehydrogenase catalytic domain-like"/>
    <property type="match status" value="1"/>
</dbReference>
<evidence type="ECO:0000256" key="2">
    <source>
        <dbReference type="ARBA" id="ARBA00023002"/>
    </source>
</evidence>
<dbReference type="EC" id="1.1.1.-" evidence="6"/>
<organism evidence="6 7">
    <name type="scientific">Psychrobacillus mangrovi</name>
    <dbReference type="NCBI Taxonomy" id="3117745"/>
    <lineage>
        <taxon>Bacteria</taxon>
        <taxon>Bacillati</taxon>
        <taxon>Bacillota</taxon>
        <taxon>Bacilli</taxon>
        <taxon>Bacillales</taxon>
        <taxon>Bacillaceae</taxon>
        <taxon>Psychrobacillus</taxon>
    </lineage>
</organism>
<dbReference type="InterPro" id="IPR006140">
    <property type="entry name" value="D-isomer_DH_NAD-bd"/>
</dbReference>
<dbReference type="EMBL" id="JBAWSY010000005">
    <property type="protein sequence ID" value="MEI4769885.1"/>
    <property type="molecule type" value="Genomic_DNA"/>
</dbReference>
<evidence type="ECO:0000256" key="1">
    <source>
        <dbReference type="ARBA" id="ARBA00005854"/>
    </source>
</evidence>
<evidence type="ECO:0000259" key="4">
    <source>
        <dbReference type="Pfam" id="PF00389"/>
    </source>
</evidence>
<dbReference type="InterPro" id="IPR006139">
    <property type="entry name" value="D-isomer_2_OHA_DH_cat_dom"/>
</dbReference>
<keyword evidence="2 3" id="KW-0560">Oxidoreductase</keyword>
<dbReference type="CDD" id="cd05301">
    <property type="entry name" value="GDH"/>
    <property type="match status" value="1"/>
</dbReference>
<accession>A0ABU8F6K7</accession>
<dbReference type="InterPro" id="IPR036291">
    <property type="entry name" value="NAD(P)-bd_dom_sf"/>
</dbReference>
<evidence type="ECO:0000313" key="7">
    <source>
        <dbReference type="Proteomes" id="UP001364890"/>
    </source>
</evidence>
<protein>
    <submittedName>
        <fullName evidence="6">D-glycerate dehydrogenase</fullName>
        <ecNumber evidence="6">1.1.1.-</ecNumber>
    </submittedName>
</protein>
<proteinExistence type="inferred from homology"/>
<keyword evidence="7" id="KW-1185">Reference proteome</keyword>
<feature type="domain" description="D-isomer specific 2-hydroxyacid dehydrogenase catalytic" evidence="4">
    <location>
        <begin position="16"/>
        <end position="330"/>
    </location>
</feature>
<dbReference type="GO" id="GO:0016491">
    <property type="term" value="F:oxidoreductase activity"/>
    <property type="evidence" value="ECO:0007669"/>
    <property type="project" value="UniProtKB-KW"/>
</dbReference>
<evidence type="ECO:0000313" key="6">
    <source>
        <dbReference type="EMBL" id="MEI4769885.1"/>
    </source>
</evidence>
<comment type="caution">
    <text evidence="6">The sequence shown here is derived from an EMBL/GenBank/DDBJ whole genome shotgun (WGS) entry which is preliminary data.</text>
</comment>
<dbReference type="InterPro" id="IPR029752">
    <property type="entry name" value="D-isomer_DH_CS1"/>
</dbReference>